<feature type="region of interest" description="Disordered" evidence="1">
    <location>
        <begin position="1"/>
        <end position="29"/>
    </location>
</feature>
<dbReference type="Proteomes" id="UP000256269">
    <property type="component" value="Unassembled WGS sequence"/>
</dbReference>
<gene>
    <name evidence="2" type="ORF">BCF44_12234</name>
</gene>
<sequence>MGAGSRSHHQHHHVDPGTGGAGGGIALVDEPDDELGQVTQRDVDAVAAEEAELARADADNYQRLRAAAGDQGQFTTDGVEHILPDSSAVRLLSYAPGSGPNQLGTLEVCWRSNGSTYRFAEVPGPMWDRLQQTHTAGGSVGHLVSTEVVGHFSNHLVGDNDTLIARARVPAALPGIGPGQQHCPTCGQFVGAAAHHCPISSSITIQDQRPNAGGGPHLAIPGTVTMPDVSTMRANADFAHGPLLVPVTAGYDNDSGEPHQVTGHAQLLRDTNDIVWDDAIAHLDCTCGENPCSHRYDTVLALSNQFHGIRGQRRCPTCGQFVGAITTHDCPVPAASTSYFSGPITLNCPSITAMQRHCAFGEVSIPVPITAAVDVTPEDDGNSVHFVEGTVNVYGRQVPVDPAAAAAGLSCTCGQPACRHAQLAAADLIERVHSPLVNSPDRRATTAVLGELAAEHFASTQAQDAARAAPAAVTTYSGNPDAFQAAYRQALARVANGEPAVPYMTENATGGLGSRDGGRAFGVELEFDLSGPNQRSRLNAIARDLHAAGLSTTTMVGGYHSSEYAGYTEARNGWRLEEDCTVSGEVVSPILWDTPETWNDLQTVCDIIRRHGGRATTRTGGHVHVGIGNFDHTVGNHNRLMQLVDAHSDTLFRLASNPERGTHRGTYWCRPNHVPSQGYRNIGHARDANNGHNLAVNMQSVSGRRSDHVEYRMWDGSLEPSIVQSQIKLSLGLTEAAFREAGSTSAPNDGHVDHVGAHRRVFGRRRLHGEDWRASTRGFRSLMDTVFHRDEDRAQLTGLFAITRWQR</sequence>
<feature type="compositionally biased region" description="Basic residues" evidence="1">
    <location>
        <begin position="1"/>
        <end position="12"/>
    </location>
</feature>
<dbReference type="AlphaFoldDB" id="A0A3E0GWC0"/>
<keyword evidence="3" id="KW-1185">Reference proteome</keyword>
<dbReference type="EMBL" id="QUNO01000022">
    <property type="protein sequence ID" value="REH31011.1"/>
    <property type="molecule type" value="Genomic_DNA"/>
</dbReference>
<reference evidence="2 3" key="1">
    <citation type="submission" date="2018-08" db="EMBL/GenBank/DDBJ databases">
        <title>Genomic Encyclopedia of Archaeal and Bacterial Type Strains, Phase II (KMG-II): from individual species to whole genera.</title>
        <authorList>
            <person name="Goeker M."/>
        </authorList>
    </citation>
    <scope>NUCLEOTIDE SEQUENCE [LARGE SCALE GENOMIC DNA]</scope>
    <source>
        <strain evidence="2 3">DSM 45791</strain>
    </source>
</reference>
<proteinExistence type="predicted"/>
<evidence type="ECO:0000313" key="2">
    <source>
        <dbReference type="EMBL" id="REH31011.1"/>
    </source>
</evidence>
<protein>
    <submittedName>
        <fullName evidence="2">Putative amidoligase enzyme</fullName>
    </submittedName>
</protein>
<dbReference type="RefSeq" id="WP_211353550.1">
    <property type="nucleotide sequence ID" value="NZ_CP144376.1"/>
</dbReference>
<dbReference type="GO" id="GO:0016874">
    <property type="term" value="F:ligase activity"/>
    <property type="evidence" value="ECO:0007669"/>
    <property type="project" value="UniProtKB-KW"/>
</dbReference>
<dbReference type="Pfam" id="PF12224">
    <property type="entry name" value="Amidoligase_2"/>
    <property type="match status" value="1"/>
</dbReference>
<organism evidence="2 3">
    <name type="scientific">Kutzneria buriramensis</name>
    <dbReference type="NCBI Taxonomy" id="1045776"/>
    <lineage>
        <taxon>Bacteria</taxon>
        <taxon>Bacillati</taxon>
        <taxon>Actinomycetota</taxon>
        <taxon>Actinomycetes</taxon>
        <taxon>Pseudonocardiales</taxon>
        <taxon>Pseudonocardiaceae</taxon>
        <taxon>Kutzneria</taxon>
    </lineage>
</organism>
<comment type="caution">
    <text evidence="2">The sequence shown here is derived from an EMBL/GenBank/DDBJ whole genome shotgun (WGS) entry which is preliminary data.</text>
</comment>
<name>A0A3E0GWC0_9PSEU</name>
<evidence type="ECO:0000313" key="3">
    <source>
        <dbReference type="Proteomes" id="UP000256269"/>
    </source>
</evidence>
<accession>A0A3E0GWC0</accession>
<keyword evidence="2" id="KW-0436">Ligase</keyword>
<evidence type="ECO:0000256" key="1">
    <source>
        <dbReference type="SAM" id="MobiDB-lite"/>
    </source>
</evidence>
<dbReference type="InterPro" id="IPR022025">
    <property type="entry name" value="Amidoligase_2"/>
</dbReference>